<dbReference type="PATRIC" id="fig|1095729.3.peg.970"/>
<organism evidence="1 2">
    <name type="scientific">Streptococcus anginosus subsp. whileyi CCUG 39159</name>
    <dbReference type="NCBI Taxonomy" id="1095729"/>
    <lineage>
        <taxon>Bacteria</taxon>
        <taxon>Bacillati</taxon>
        <taxon>Bacillota</taxon>
        <taxon>Bacilli</taxon>
        <taxon>Lactobacillales</taxon>
        <taxon>Streptococcaceae</taxon>
        <taxon>Streptococcus</taxon>
        <taxon>Streptococcus anginosus group</taxon>
    </lineage>
</organism>
<gene>
    <name evidence="1" type="ORF">HMPREF1043_0711</name>
</gene>
<comment type="caution">
    <text evidence="1">The sequence shown here is derived from an EMBL/GenBank/DDBJ whole genome shotgun (WGS) entry which is preliminary data.</text>
</comment>
<dbReference type="EMBL" id="AICP01000038">
    <property type="protein sequence ID" value="EID21913.1"/>
    <property type="molecule type" value="Genomic_DNA"/>
</dbReference>
<evidence type="ECO:0000313" key="1">
    <source>
        <dbReference type="EMBL" id="EID21913.1"/>
    </source>
</evidence>
<dbReference type="AlphaFoldDB" id="I0SEW0"/>
<dbReference type="SUPFAM" id="SSF53335">
    <property type="entry name" value="S-adenosyl-L-methionine-dependent methyltransferases"/>
    <property type="match status" value="1"/>
</dbReference>
<keyword evidence="2" id="KW-1185">Reference proteome</keyword>
<dbReference type="InterPro" id="IPR029063">
    <property type="entry name" value="SAM-dependent_MTases_sf"/>
</dbReference>
<evidence type="ECO:0000313" key="2">
    <source>
        <dbReference type="Proteomes" id="UP000003245"/>
    </source>
</evidence>
<dbReference type="Proteomes" id="UP000003245">
    <property type="component" value="Unassembled WGS sequence"/>
</dbReference>
<accession>I0SEW0</accession>
<reference evidence="1 2" key="1">
    <citation type="submission" date="2012-01" db="EMBL/GenBank/DDBJ databases">
        <authorList>
            <person name="Harkins D.M."/>
            <person name="Madupu R."/>
            <person name="Durkin A.S."/>
            <person name="Torralba M."/>
            <person name="Methe B."/>
            <person name="Sutton G.G."/>
            <person name="Nelson K.E."/>
        </authorList>
    </citation>
    <scope>NUCLEOTIDE SEQUENCE [LARGE SCALE GENOMIC DNA]</scope>
    <source>
        <strain evidence="1 2">CCUG 39159</strain>
    </source>
</reference>
<name>I0SEW0_STRAP</name>
<protein>
    <submittedName>
        <fullName evidence="1">Uncharacterized protein</fullName>
    </submittedName>
</protein>
<sequence>MLSFLSYFQREMGSYNMPNHFSNEVDGQLKFYQDYLPLVDKTLKTDDILTDYTDGIVNGNLIEFKVVINDINTVLFQAIKYLSARRIKGKEIPKNILLVSLTNEKIYVFDSQEYLTHIEKVYFGGASVKTSGFSSDAPLEVLEYGQSQLDESRLITLLRSKQYTKINIDENCIVGWAERFYRENKGAKKSDFIGDHTGKVKIIGEIRKPEKLKEFINPYIGETNVQFQYLMDKLNDTLQKKNLGAFYTPEPYVQKSLELVRQAIQHVPKGNDYIILDRCAGTGNLEKLMSDEELSHCVLSTIEYYEYKVLLELLGDKVRHIIPPTEKEDTFNMGLVRGADALSEEYINNEIIQRYINDPKVTIILYENPPYADTRSIEHQKAKKTSSSSQWKQSYLMKQMKQEIKGMGVNEMGNIFIWSGFKYYLRQPTDSYIIYSPIKYWKEIHLIDKKFERGFAFNRRHFHTKIDALVSCILWSNVDEKLDNITLEAFNIANNEILQEEDLTINRIYTKYSNVYYDKRKFSDDKLSDFVLGLNGAKLVGTNKITSQTIINNNLIGYLRASGVNFDNPDLASSLLVASLYNGAGYFPLRKDNFIEKLPMFAASRYITYNRHWTQRANIMKSADGAERFNKAVSSNKIEQDLLKILLFTTLETQNHMRSLYGSDGRFYRNELSLDNSNGDTLATVNLAKLKQGSKETALFEQWEKVLTEAKKTENYNSKLTYSVYQIIDELNTSEKDENDKTIYNYPELNGHLNTLKTMVKEYYNSEIVSFLFEYEFLK</sequence>
<proteinExistence type="predicted"/>